<gene>
    <name evidence="2" type="ORF">Cgig2_002958</name>
</gene>
<name>A0A9Q1GH62_9CARY</name>
<reference evidence="2" key="1">
    <citation type="submission" date="2022-04" db="EMBL/GenBank/DDBJ databases">
        <title>Carnegiea gigantea Genome sequencing and assembly v2.</title>
        <authorList>
            <person name="Copetti D."/>
            <person name="Sanderson M.J."/>
            <person name="Burquez A."/>
            <person name="Wojciechowski M.F."/>
        </authorList>
    </citation>
    <scope>NUCLEOTIDE SEQUENCE</scope>
    <source>
        <strain evidence="2">SGP5-SGP5p</strain>
        <tissue evidence="2">Aerial part</tissue>
    </source>
</reference>
<evidence type="ECO:0000313" key="2">
    <source>
        <dbReference type="EMBL" id="KAJ8420536.1"/>
    </source>
</evidence>
<dbReference type="AlphaFoldDB" id="A0A9Q1GH62"/>
<evidence type="ECO:0000256" key="1">
    <source>
        <dbReference type="SAM" id="MobiDB-lite"/>
    </source>
</evidence>
<feature type="compositionally biased region" description="Low complexity" evidence="1">
    <location>
        <begin position="421"/>
        <end position="437"/>
    </location>
</feature>
<feature type="region of interest" description="Disordered" evidence="1">
    <location>
        <begin position="304"/>
        <end position="460"/>
    </location>
</feature>
<accession>A0A9Q1GH62</accession>
<feature type="compositionally biased region" description="Low complexity" evidence="1">
    <location>
        <begin position="351"/>
        <end position="363"/>
    </location>
</feature>
<evidence type="ECO:0000313" key="3">
    <source>
        <dbReference type="Proteomes" id="UP001153076"/>
    </source>
</evidence>
<feature type="compositionally biased region" description="Polar residues" evidence="1">
    <location>
        <begin position="328"/>
        <end position="338"/>
    </location>
</feature>
<protein>
    <submittedName>
        <fullName evidence="2">Uncharacterized protein</fullName>
    </submittedName>
</protein>
<feature type="compositionally biased region" description="Low complexity" evidence="1">
    <location>
        <begin position="304"/>
        <end position="315"/>
    </location>
</feature>
<sequence length="460" mass="49168">MDCPVRSWDDYSPVDRKWLRSLKYLSRAKFQSSKSLIPTSHQNGELVYGRTEDAASVWSTWLKTKEIVQVFDIDPTPAPTYTPQSTYMISADVTNIHYGGWTDNTILVCPTDAAKFDINFTPLEELNGVMYDVQTITTMSPDGMPQGAPIATAEDVRAKLVHNTICDGCPVIILTNTRAAGRNARHLLNQATQLEYFNTEPLGFVGGVLVVWDPSKVALTGLTGDDDFISFNVKDSMHMYDDSCYDALRASPRGHSRTERPYCIHCGHGLKVFQSKARPQGHPFHSAPVGVSFGARPYGRLLQGAASGSSAPGSGLKWPAAGRDLKEASSTSPQQGLSSRVWPQGRPLKGAASRSPAPLSPSRGVRPHGRPLQGATSGSSAPGRDLKDVRSTLPQLGLSSRARPQGHPLNGAASRSPTPLSPSRGSVSGSGVTAVLSRAVSQGPPLLGAASRSPVTGCDL</sequence>
<keyword evidence="3" id="KW-1185">Reference proteome</keyword>
<dbReference type="EMBL" id="JAKOGI010003362">
    <property type="protein sequence ID" value="KAJ8420536.1"/>
    <property type="molecule type" value="Genomic_DNA"/>
</dbReference>
<organism evidence="2 3">
    <name type="scientific">Carnegiea gigantea</name>
    <dbReference type="NCBI Taxonomy" id="171969"/>
    <lineage>
        <taxon>Eukaryota</taxon>
        <taxon>Viridiplantae</taxon>
        <taxon>Streptophyta</taxon>
        <taxon>Embryophyta</taxon>
        <taxon>Tracheophyta</taxon>
        <taxon>Spermatophyta</taxon>
        <taxon>Magnoliopsida</taxon>
        <taxon>eudicotyledons</taxon>
        <taxon>Gunneridae</taxon>
        <taxon>Pentapetalae</taxon>
        <taxon>Caryophyllales</taxon>
        <taxon>Cactineae</taxon>
        <taxon>Cactaceae</taxon>
        <taxon>Cactoideae</taxon>
        <taxon>Echinocereeae</taxon>
        <taxon>Carnegiea</taxon>
    </lineage>
</organism>
<dbReference type="Proteomes" id="UP001153076">
    <property type="component" value="Unassembled WGS sequence"/>
</dbReference>
<comment type="caution">
    <text evidence="2">The sequence shown here is derived from an EMBL/GenBank/DDBJ whole genome shotgun (WGS) entry which is preliminary data.</text>
</comment>
<dbReference type="OrthoDB" id="10611507at2759"/>
<proteinExistence type="predicted"/>